<dbReference type="PIRSF" id="PIRSF001837">
    <property type="entry name" value="Leptin"/>
    <property type="match status" value="1"/>
</dbReference>
<dbReference type="Ensembl" id="ENSACAT00000038062.1">
    <property type="protein sequence ID" value="ENSACAP00000037769.1"/>
    <property type="gene ID" value="ENSACAG00000000363.4"/>
</dbReference>
<dbReference type="Proteomes" id="UP000001646">
    <property type="component" value="Unplaced"/>
</dbReference>
<evidence type="ECO:0000256" key="2">
    <source>
        <dbReference type="ARBA" id="ARBA00005834"/>
    </source>
</evidence>
<evidence type="ECO:0000256" key="3">
    <source>
        <dbReference type="ARBA" id="ARBA00021421"/>
    </source>
</evidence>
<evidence type="ECO:0000313" key="6">
    <source>
        <dbReference type="Ensembl" id="ENSACAP00000037769.1"/>
    </source>
</evidence>
<evidence type="ECO:0000256" key="1">
    <source>
        <dbReference type="ARBA" id="ARBA00004613"/>
    </source>
</evidence>
<dbReference type="Pfam" id="PF02024">
    <property type="entry name" value="Leptin"/>
    <property type="match status" value="1"/>
</dbReference>
<dbReference type="GO" id="GO:0005179">
    <property type="term" value="F:hormone activity"/>
    <property type="evidence" value="ECO:0007669"/>
    <property type="project" value="InterPro"/>
</dbReference>
<evidence type="ECO:0000256" key="4">
    <source>
        <dbReference type="ARBA" id="ARBA00022525"/>
    </source>
</evidence>
<evidence type="ECO:0000313" key="7">
    <source>
        <dbReference type="Proteomes" id="UP000001646"/>
    </source>
</evidence>
<keyword evidence="4" id="KW-0964">Secreted</keyword>
<dbReference type="PANTHER" id="PTHR11724:SF1">
    <property type="entry name" value="LEPTIN"/>
    <property type="match status" value="1"/>
</dbReference>
<comment type="similarity">
    <text evidence="2">Belongs to the leptin family.</text>
</comment>
<dbReference type="Gene3D" id="1.20.1250.10">
    <property type="match status" value="1"/>
</dbReference>
<dbReference type="PRINTS" id="PR00495">
    <property type="entry name" value="LEPTIN"/>
</dbReference>
<reference evidence="6" key="3">
    <citation type="submission" date="2025-09" db="UniProtKB">
        <authorList>
            <consortium name="Ensembl"/>
        </authorList>
    </citation>
    <scope>IDENTIFICATION</scope>
</reference>
<name>A0A803TRC9_ANOCA</name>
<proteinExistence type="inferred from homology"/>
<reference evidence="6" key="1">
    <citation type="submission" date="2009-12" db="EMBL/GenBank/DDBJ databases">
        <title>The Genome Sequence of Anolis carolinensis (Green Anole Lizard).</title>
        <authorList>
            <consortium name="The Genome Sequencing Platform"/>
            <person name="Di Palma F."/>
            <person name="Alfoldi J."/>
            <person name="Heiman D."/>
            <person name="Young S."/>
            <person name="Grabherr M."/>
            <person name="Johnson J."/>
            <person name="Lander E.S."/>
            <person name="Lindblad-Toh K."/>
        </authorList>
    </citation>
    <scope>NUCLEOTIDE SEQUENCE [LARGE SCALE GENOMIC DNA]</scope>
    <source>
        <strain evidence="6">JBL SC #1</strain>
    </source>
</reference>
<dbReference type="Bgee" id="ENSACAG00000000363">
    <property type="expression patterns" value="Expressed in kidney and 12 other cell types or tissues"/>
</dbReference>
<dbReference type="SUPFAM" id="SSF47266">
    <property type="entry name" value="4-helical cytokines"/>
    <property type="match status" value="1"/>
</dbReference>
<dbReference type="InterPro" id="IPR009079">
    <property type="entry name" value="4_helix_cytokine-like_core"/>
</dbReference>
<comment type="subcellular location">
    <subcellularLocation>
        <location evidence="1">Secreted</location>
    </subcellularLocation>
</comment>
<dbReference type="GeneTree" id="ENSGT00940000154156"/>
<sequence length="190" mass="20882">MLSSSPKCPLTALPLCLPGAQATMRCLSLSLCGFLWAWLPLLHGQSLKVDKTLADTKMLVRTIISRIQEQGFSPLSTKFPGLDFIPEELQGETLQDMYNTLGVFQQVIASLPAEASVIQIGYDVENLQSLLWLLGAYQNCPIEKGHSGEDMSNLTELLTIPPYTLSVVTLGRLQNCLQQINSLLNSLLMC</sequence>
<protein>
    <recommendedName>
        <fullName evidence="3">Leptin</fullName>
    </recommendedName>
    <alternativeName>
        <fullName evidence="5">Obesity factor</fullName>
    </alternativeName>
</protein>
<organism evidence="6 7">
    <name type="scientific">Anolis carolinensis</name>
    <name type="common">Green anole</name>
    <name type="synonym">American chameleon</name>
    <dbReference type="NCBI Taxonomy" id="28377"/>
    <lineage>
        <taxon>Eukaryota</taxon>
        <taxon>Metazoa</taxon>
        <taxon>Chordata</taxon>
        <taxon>Craniata</taxon>
        <taxon>Vertebrata</taxon>
        <taxon>Euteleostomi</taxon>
        <taxon>Lepidosauria</taxon>
        <taxon>Squamata</taxon>
        <taxon>Bifurcata</taxon>
        <taxon>Unidentata</taxon>
        <taxon>Episquamata</taxon>
        <taxon>Toxicofera</taxon>
        <taxon>Iguania</taxon>
        <taxon>Dactyloidae</taxon>
        <taxon>Anolis</taxon>
    </lineage>
</organism>
<keyword evidence="7" id="KW-1185">Reference proteome</keyword>
<dbReference type="GO" id="GO:0005576">
    <property type="term" value="C:extracellular region"/>
    <property type="evidence" value="ECO:0007669"/>
    <property type="project" value="UniProtKB-SubCell"/>
</dbReference>
<evidence type="ECO:0000256" key="5">
    <source>
        <dbReference type="ARBA" id="ARBA00030981"/>
    </source>
</evidence>
<dbReference type="KEGG" id="acs:100552163"/>
<dbReference type="OrthoDB" id="9872512at2759"/>
<reference evidence="6" key="2">
    <citation type="submission" date="2025-08" db="UniProtKB">
        <authorList>
            <consortium name="Ensembl"/>
        </authorList>
    </citation>
    <scope>IDENTIFICATION</scope>
</reference>
<dbReference type="InterPro" id="IPR000065">
    <property type="entry name" value="Leptin"/>
</dbReference>
<dbReference type="PANTHER" id="PTHR11724">
    <property type="entry name" value="LEPTIN"/>
    <property type="match status" value="1"/>
</dbReference>
<accession>A0A803TRC9</accession>
<dbReference type="AlphaFoldDB" id="A0A803TRC9"/>